<dbReference type="Proteomes" id="UP000230052">
    <property type="component" value="Unassembled WGS sequence"/>
</dbReference>
<dbReference type="CDD" id="cd03801">
    <property type="entry name" value="GT4_PimA-like"/>
    <property type="match status" value="1"/>
</dbReference>
<dbReference type="EMBL" id="PEWV01000034">
    <property type="protein sequence ID" value="PIU41770.1"/>
    <property type="molecule type" value="Genomic_DNA"/>
</dbReference>
<dbReference type="Pfam" id="PF13439">
    <property type="entry name" value="Glyco_transf_4"/>
    <property type="match status" value="1"/>
</dbReference>
<evidence type="ECO:0000259" key="1">
    <source>
        <dbReference type="Pfam" id="PF00534"/>
    </source>
</evidence>
<name>A0A2J0KZC0_9BACT</name>
<dbReference type="PANTHER" id="PTHR12526">
    <property type="entry name" value="GLYCOSYLTRANSFERASE"/>
    <property type="match status" value="1"/>
</dbReference>
<dbReference type="GO" id="GO:0016757">
    <property type="term" value="F:glycosyltransferase activity"/>
    <property type="evidence" value="ECO:0007669"/>
    <property type="project" value="InterPro"/>
</dbReference>
<dbReference type="PANTHER" id="PTHR12526:SF630">
    <property type="entry name" value="GLYCOSYLTRANSFERASE"/>
    <property type="match status" value="1"/>
</dbReference>
<reference evidence="3 4" key="1">
    <citation type="submission" date="2017-09" db="EMBL/GenBank/DDBJ databases">
        <title>Depth-based differentiation of microbial function through sediment-hosted aquifers and enrichment of novel symbionts in the deep terrestrial subsurface.</title>
        <authorList>
            <person name="Probst A.J."/>
            <person name="Ladd B."/>
            <person name="Jarett J.K."/>
            <person name="Geller-Mcgrath D.E."/>
            <person name="Sieber C.M."/>
            <person name="Emerson J.B."/>
            <person name="Anantharaman K."/>
            <person name="Thomas B.C."/>
            <person name="Malmstrom R."/>
            <person name="Stieglmeier M."/>
            <person name="Klingl A."/>
            <person name="Woyke T."/>
            <person name="Ryan C.M."/>
            <person name="Banfield J.F."/>
        </authorList>
    </citation>
    <scope>NUCLEOTIDE SEQUENCE [LARGE SCALE GENOMIC DNA]</scope>
    <source>
        <strain evidence="3">CG07_land_8_20_14_0_80_42_15</strain>
    </source>
</reference>
<feature type="domain" description="Glycosyltransferase subfamily 4-like N-terminal" evidence="2">
    <location>
        <begin position="12"/>
        <end position="166"/>
    </location>
</feature>
<proteinExistence type="predicted"/>
<dbReference type="InterPro" id="IPR028098">
    <property type="entry name" value="Glyco_trans_4-like_N"/>
</dbReference>
<feature type="domain" description="Glycosyl transferase family 1" evidence="1">
    <location>
        <begin position="175"/>
        <end position="340"/>
    </location>
</feature>
<dbReference type="SUPFAM" id="SSF53756">
    <property type="entry name" value="UDP-Glycosyltransferase/glycogen phosphorylase"/>
    <property type="match status" value="1"/>
</dbReference>
<dbReference type="Gene3D" id="3.40.50.2000">
    <property type="entry name" value="Glycogen Phosphorylase B"/>
    <property type="match status" value="2"/>
</dbReference>
<evidence type="ECO:0000259" key="2">
    <source>
        <dbReference type="Pfam" id="PF13439"/>
    </source>
</evidence>
<dbReference type="InterPro" id="IPR001296">
    <property type="entry name" value="Glyco_trans_1"/>
</dbReference>
<gene>
    <name evidence="3" type="ORF">COS99_03670</name>
</gene>
<dbReference type="Pfam" id="PF00534">
    <property type="entry name" value="Glycos_transf_1"/>
    <property type="match status" value="1"/>
</dbReference>
<sequence length="368" mass="41024">MKILLVTTHLEFGGITTYVVSLAKALTKRGHRVFVASSGGEFVEKLELASVPHIEIPIRTKFELSPKVFTSARMLHRFVTRRGVEIIHAQTRVAQVASAIISKYSQVPYISTCHGFFKARFGRRLFGCWGYKTIAISEAVSEHLVNDFKIKKSNIELIYNGIDLDRFKDYNDDEKESFRKNLGIKKGPLVGIIARLSSVKGHKYLIEAMKYVIGQIPDAQLLIIGEGGIKADLVEMTNKFGISSNVYFFDSIVNTAEPLSVMDVFVLPSIHEGLGLSIMEALAMKKAVVASDVGGINTIVKNNVTGFLVPSRNANALAESIIKLLKDRSLRDKFGRDGRRLIEESFPLDLMAEKTEKVYKDVKANIHF</sequence>
<evidence type="ECO:0000313" key="3">
    <source>
        <dbReference type="EMBL" id="PIU41770.1"/>
    </source>
</evidence>
<evidence type="ECO:0000313" key="4">
    <source>
        <dbReference type="Proteomes" id="UP000230052"/>
    </source>
</evidence>
<evidence type="ECO:0008006" key="5">
    <source>
        <dbReference type="Google" id="ProtNLM"/>
    </source>
</evidence>
<protein>
    <recommendedName>
        <fullName evidence="5">Glycosyltransferase family 1 protein</fullName>
    </recommendedName>
</protein>
<comment type="caution">
    <text evidence="3">The sequence shown here is derived from an EMBL/GenBank/DDBJ whole genome shotgun (WGS) entry which is preliminary data.</text>
</comment>
<dbReference type="AlphaFoldDB" id="A0A2J0KZC0"/>
<organism evidence="3 4">
    <name type="scientific">Candidatus Aquitaenariimonas noxiae</name>
    <dbReference type="NCBI Taxonomy" id="1974741"/>
    <lineage>
        <taxon>Bacteria</taxon>
        <taxon>Pseudomonadati</taxon>
        <taxon>Candidatus Omnitrophota</taxon>
        <taxon>Candidatus Aquitaenariimonas</taxon>
    </lineage>
</organism>
<accession>A0A2J0KZC0</accession>